<dbReference type="CDD" id="cd01949">
    <property type="entry name" value="GGDEF"/>
    <property type="match status" value="1"/>
</dbReference>
<dbReference type="SMART" id="SM01079">
    <property type="entry name" value="CHASE"/>
    <property type="match status" value="1"/>
</dbReference>
<evidence type="ECO:0000313" key="9">
    <source>
        <dbReference type="Proteomes" id="UP000190064"/>
    </source>
</evidence>
<evidence type="ECO:0008006" key="10">
    <source>
        <dbReference type="Google" id="ProtNLM"/>
    </source>
</evidence>
<keyword evidence="4 5" id="KW-0472">Membrane</keyword>
<feature type="domain" description="CHASE" evidence="6">
    <location>
        <begin position="111"/>
        <end position="202"/>
    </location>
</feature>
<evidence type="ECO:0000256" key="3">
    <source>
        <dbReference type="ARBA" id="ARBA00022989"/>
    </source>
</evidence>
<feature type="domain" description="GGDEF" evidence="7">
    <location>
        <begin position="317"/>
        <end position="451"/>
    </location>
</feature>
<accession>A0A1T1HA64</accession>
<dbReference type="STRING" id="966.BTA35_0212630"/>
<evidence type="ECO:0000256" key="2">
    <source>
        <dbReference type="ARBA" id="ARBA00022692"/>
    </source>
</evidence>
<evidence type="ECO:0000256" key="1">
    <source>
        <dbReference type="ARBA" id="ARBA00004370"/>
    </source>
</evidence>
<evidence type="ECO:0000259" key="6">
    <source>
        <dbReference type="PROSITE" id="PS50839"/>
    </source>
</evidence>
<dbReference type="SMART" id="SM00267">
    <property type="entry name" value="GGDEF"/>
    <property type="match status" value="1"/>
</dbReference>
<dbReference type="InterPro" id="IPR000160">
    <property type="entry name" value="GGDEF_dom"/>
</dbReference>
<keyword evidence="2 5" id="KW-0812">Transmembrane</keyword>
<dbReference type="Proteomes" id="UP000190064">
    <property type="component" value="Unassembled WGS sequence"/>
</dbReference>
<evidence type="ECO:0000256" key="5">
    <source>
        <dbReference type="SAM" id="Phobius"/>
    </source>
</evidence>
<dbReference type="Gene3D" id="3.30.450.350">
    <property type="entry name" value="CHASE domain"/>
    <property type="match status" value="1"/>
</dbReference>
<dbReference type="NCBIfam" id="TIGR00254">
    <property type="entry name" value="GGDEF"/>
    <property type="match status" value="1"/>
</dbReference>
<keyword evidence="3 5" id="KW-1133">Transmembrane helix</keyword>
<proteinExistence type="predicted"/>
<dbReference type="PROSITE" id="PS50839">
    <property type="entry name" value="CHASE"/>
    <property type="match status" value="1"/>
</dbReference>
<evidence type="ECO:0000313" key="8">
    <source>
        <dbReference type="EMBL" id="OOV86749.1"/>
    </source>
</evidence>
<dbReference type="GO" id="GO:0003824">
    <property type="term" value="F:catalytic activity"/>
    <property type="evidence" value="ECO:0007669"/>
    <property type="project" value="UniProtKB-ARBA"/>
</dbReference>
<evidence type="ECO:0000256" key="4">
    <source>
        <dbReference type="ARBA" id="ARBA00023136"/>
    </source>
</evidence>
<dbReference type="InterPro" id="IPR042240">
    <property type="entry name" value="CHASE_sf"/>
</dbReference>
<dbReference type="AlphaFoldDB" id="A0A1T1HA64"/>
<feature type="transmembrane region" description="Helical" evidence="5">
    <location>
        <begin position="259"/>
        <end position="279"/>
    </location>
</feature>
<dbReference type="Pfam" id="PF00990">
    <property type="entry name" value="GGDEF"/>
    <property type="match status" value="1"/>
</dbReference>
<dbReference type="Gene3D" id="3.30.70.270">
    <property type="match status" value="1"/>
</dbReference>
<dbReference type="SUPFAM" id="SSF55073">
    <property type="entry name" value="Nucleotide cyclase"/>
    <property type="match status" value="1"/>
</dbReference>
<gene>
    <name evidence="8" type="ORF">BTA35_0212630</name>
</gene>
<dbReference type="Pfam" id="PF03924">
    <property type="entry name" value="CHASE"/>
    <property type="match status" value="1"/>
</dbReference>
<dbReference type="InterPro" id="IPR006189">
    <property type="entry name" value="CHASE_dom"/>
</dbReference>
<comment type="subcellular location">
    <subcellularLocation>
        <location evidence="1">Membrane</location>
    </subcellularLocation>
</comment>
<dbReference type="PANTHER" id="PTHR46663:SF2">
    <property type="entry name" value="GGDEF DOMAIN-CONTAINING PROTEIN"/>
    <property type="match status" value="1"/>
</dbReference>
<sequence>MITSGFIHHKHSTLLASLLYWACAVFLLLSFADNRSEYLKSEQEEGIRREVALVRAKLEAKIFEHIYKAESLATVITIDPDFALKRWDQIAKKLLQQTPYVRNIGAAPDNIMRYVYPLEGNEKALGFDFRTNPRQYASVLKAKSLGSVYLDGPLELVQGGQAVIARFPIFRDYPLNTDYWGSVSVVLDYGKLLADTGIYTLNNASVAIQRPYPKSPEPVTFFGEAEVFNQADLMLPIHLPNTEWVLAARFTHLSPDLSLVYLLGLGGFSLLYTSLLALVRAYRISHNASLQDELTHLPNRRFVISYLEKHTSEKASTDFTLLNIDLNNFKVINDSLGHHTGDLLLQHIARHLRGAVRKQDVVSRIGGDEFLIILASVRHESEVTQHIERIRAHLARHPLELGDRVLEPSLSIGYAIFRRKKPRTIEELLNIADRHMYENKKAAKAGHPLST</sequence>
<dbReference type="InterPro" id="IPR029787">
    <property type="entry name" value="Nucleotide_cyclase"/>
</dbReference>
<reference evidence="8" key="1">
    <citation type="submission" date="2017-02" db="EMBL/GenBank/DDBJ databases">
        <title>Draft Genome Sequence of the Salt Water Bacterium Oceanospirillum linum ATCC 11336.</title>
        <authorList>
            <person name="Trachtenberg A.M."/>
            <person name="Carney J.G."/>
            <person name="Linnane J.D."/>
            <person name="Rheaume B.A."/>
            <person name="Pitts N.L."/>
            <person name="Mykles D.L."/>
            <person name="Maclea K.S."/>
        </authorList>
    </citation>
    <scope>NUCLEOTIDE SEQUENCE [LARGE SCALE GENOMIC DNA]</scope>
    <source>
        <strain evidence="8">ATCC 11336</strain>
    </source>
</reference>
<dbReference type="GO" id="GO:0016020">
    <property type="term" value="C:membrane"/>
    <property type="evidence" value="ECO:0007669"/>
    <property type="project" value="UniProtKB-SubCell"/>
</dbReference>
<dbReference type="RefSeq" id="WP_160055192.1">
    <property type="nucleotide sequence ID" value="NZ_FXTS01000006.1"/>
</dbReference>
<dbReference type="InterPro" id="IPR052163">
    <property type="entry name" value="DGC-Regulatory_Protein"/>
</dbReference>
<keyword evidence="9" id="KW-1185">Reference proteome</keyword>
<dbReference type="PROSITE" id="PS50887">
    <property type="entry name" value="GGDEF"/>
    <property type="match status" value="1"/>
</dbReference>
<dbReference type="InterPro" id="IPR043128">
    <property type="entry name" value="Rev_trsase/Diguanyl_cyclase"/>
</dbReference>
<dbReference type="PANTHER" id="PTHR46663">
    <property type="entry name" value="DIGUANYLATE CYCLASE DGCT-RELATED"/>
    <property type="match status" value="1"/>
</dbReference>
<dbReference type="EMBL" id="MTSD02000005">
    <property type="protein sequence ID" value="OOV86749.1"/>
    <property type="molecule type" value="Genomic_DNA"/>
</dbReference>
<comment type="caution">
    <text evidence="8">The sequence shown here is derived from an EMBL/GenBank/DDBJ whole genome shotgun (WGS) entry which is preliminary data.</text>
</comment>
<name>A0A1T1HA64_OCELI</name>
<evidence type="ECO:0000259" key="7">
    <source>
        <dbReference type="PROSITE" id="PS50887"/>
    </source>
</evidence>
<dbReference type="GO" id="GO:0007165">
    <property type="term" value="P:signal transduction"/>
    <property type="evidence" value="ECO:0007669"/>
    <property type="project" value="UniProtKB-ARBA"/>
</dbReference>
<organism evidence="8 9">
    <name type="scientific">Oceanospirillum linum</name>
    <dbReference type="NCBI Taxonomy" id="966"/>
    <lineage>
        <taxon>Bacteria</taxon>
        <taxon>Pseudomonadati</taxon>
        <taxon>Pseudomonadota</taxon>
        <taxon>Gammaproteobacteria</taxon>
        <taxon>Oceanospirillales</taxon>
        <taxon>Oceanospirillaceae</taxon>
        <taxon>Oceanospirillum</taxon>
    </lineage>
</organism>
<protein>
    <recommendedName>
        <fullName evidence="10">Sensor domain-containing diguanylate cyclase</fullName>
    </recommendedName>
</protein>